<dbReference type="PROSITE" id="PS50110">
    <property type="entry name" value="RESPONSE_REGULATORY"/>
    <property type="match status" value="1"/>
</dbReference>
<feature type="domain" description="Response regulatory" evidence="23">
    <location>
        <begin position="575"/>
        <end position="690"/>
    </location>
</feature>
<dbReference type="Gene3D" id="3.40.50.2300">
    <property type="match status" value="1"/>
</dbReference>
<dbReference type="SMART" id="SM00387">
    <property type="entry name" value="HATPase_c"/>
    <property type="match status" value="1"/>
</dbReference>
<evidence type="ECO:0000256" key="6">
    <source>
        <dbReference type="ARBA" id="ARBA00022485"/>
    </source>
</evidence>
<keyword evidence="11" id="KW-0408">Iron</keyword>
<keyword evidence="14" id="KW-0805">Transcription regulation</keyword>
<evidence type="ECO:0000259" key="21">
    <source>
        <dbReference type="PROSITE" id="PS50043"/>
    </source>
</evidence>
<dbReference type="PRINTS" id="PR00038">
    <property type="entry name" value="HTHLUXR"/>
</dbReference>
<dbReference type="Pfam" id="PF02518">
    <property type="entry name" value="HATPase_c"/>
    <property type="match status" value="1"/>
</dbReference>
<dbReference type="GO" id="GO:0000155">
    <property type="term" value="F:phosphorelay sensor kinase activity"/>
    <property type="evidence" value="ECO:0007669"/>
    <property type="project" value="InterPro"/>
</dbReference>
<evidence type="ECO:0000256" key="16">
    <source>
        <dbReference type="ARBA" id="ARBA00023163"/>
    </source>
</evidence>
<dbReference type="InterPro" id="IPR029016">
    <property type="entry name" value="GAF-like_dom_sf"/>
</dbReference>
<dbReference type="InterPro" id="IPR011006">
    <property type="entry name" value="CheY-like_superfamily"/>
</dbReference>
<comment type="catalytic activity">
    <reaction evidence="1">
        <text>ATP + protein L-histidine = ADP + protein N-phospho-L-histidine.</text>
        <dbReference type="EC" id="2.7.13.3"/>
    </reaction>
</comment>
<dbReference type="Proteomes" id="UP000440096">
    <property type="component" value="Unassembled WGS sequence"/>
</dbReference>
<evidence type="ECO:0000256" key="11">
    <source>
        <dbReference type="ARBA" id="ARBA00023004"/>
    </source>
</evidence>
<dbReference type="Pfam" id="PF07730">
    <property type="entry name" value="HisKA_3"/>
    <property type="match status" value="1"/>
</dbReference>
<evidence type="ECO:0000256" key="8">
    <source>
        <dbReference type="ARBA" id="ARBA00022679"/>
    </source>
</evidence>
<dbReference type="InterPro" id="IPR003594">
    <property type="entry name" value="HATPase_dom"/>
</dbReference>
<keyword evidence="25" id="KW-1185">Reference proteome</keyword>
<evidence type="ECO:0000256" key="3">
    <source>
        <dbReference type="ARBA" id="ARBA00004496"/>
    </source>
</evidence>
<proteinExistence type="predicted"/>
<keyword evidence="7" id="KW-0963">Cytoplasm</keyword>
<feature type="modified residue" description="4-aspartylphosphate" evidence="19">
    <location>
        <position position="626"/>
    </location>
</feature>
<dbReference type="PROSITE" id="PS50109">
    <property type="entry name" value="HIS_KIN"/>
    <property type="match status" value="1"/>
</dbReference>
<dbReference type="Pfam" id="PF00072">
    <property type="entry name" value="Response_reg"/>
    <property type="match status" value="1"/>
</dbReference>
<evidence type="ECO:0000313" key="24">
    <source>
        <dbReference type="EMBL" id="MTD54308.1"/>
    </source>
</evidence>
<dbReference type="EMBL" id="WMBA01000011">
    <property type="protein sequence ID" value="MTD54308.1"/>
    <property type="molecule type" value="Genomic_DNA"/>
</dbReference>
<dbReference type="SMART" id="SM00448">
    <property type="entry name" value="REC"/>
    <property type="match status" value="1"/>
</dbReference>
<keyword evidence="8" id="KW-0808">Transferase</keyword>
<dbReference type="CDD" id="cd06170">
    <property type="entry name" value="LuxR_C_like"/>
    <property type="match status" value="1"/>
</dbReference>
<evidence type="ECO:0000259" key="22">
    <source>
        <dbReference type="PROSITE" id="PS50109"/>
    </source>
</evidence>
<reference evidence="24 25" key="1">
    <citation type="submission" date="2019-11" db="EMBL/GenBank/DDBJ databases">
        <title>Draft genome of Amycolatopsis RM579.</title>
        <authorList>
            <person name="Duangmal K."/>
            <person name="Mingma R."/>
        </authorList>
    </citation>
    <scope>NUCLEOTIDE SEQUENCE [LARGE SCALE GENOMIC DNA]</scope>
    <source>
        <strain evidence="24 25">RM579</strain>
    </source>
</reference>
<dbReference type="InterPro" id="IPR016032">
    <property type="entry name" value="Sig_transdc_resp-reg_C-effctor"/>
</dbReference>
<dbReference type="Gene3D" id="3.30.450.40">
    <property type="match status" value="1"/>
</dbReference>
<dbReference type="InterPro" id="IPR003018">
    <property type="entry name" value="GAF"/>
</dbReference>
<dbReference type="OrthoDB" id="9808843at2"/>
<keyword evidence="15" id="KW-0238">DNA-binding</keyword>
<keyword evidence="10" id="KW-0418">Kinase</keyword>
<evidence type="ECO:0000256" key="19">
    <source>
        <dbReference type="PROSITE-ProRule" id="PRU00169"/>
    </source>
</evidence>
<evidence type="ECO:0000256" key="15">
    <source>
        <dbReference type="ARBA" id="ARBA00023125"/>
    </source>
</evidence>
<evidence type="ECO:0000256" key="14">
    <source>
        <dbReference type="ARBA" id="ARBA00023015"/>
    </source>
</evidence>
<keyword evidence="6" id="KW-0004">4Fe-4S</keyword>
<dbReference type="InterPro" id="IPR036890">
    <property type="entry name" value="HATPase_C_sf"/>
</dbReference>
<dbReference type="SMART" id="SM00421">
    <property type="entry name" value="HTH_LUXR"/>
    <property type="match status" value="1"/>
</dbReference>
<dbReference type="GO" id="GO:0016020">
    <property type="term" value="C:membrane"/>
    <property type="evidence" value="ECO:0007669"/>
    <property type="project" value="InterPro"/>
</dbReference>
<dbReference type="GO" id="GO:0005737">
    <property type="term" value="C:cytoplasm"/>
    <property type="evidence" value="ECO:0007669"/>
    <property type="project" value="UniProtKB-SubCell"/>
</dbReference>
<comment type="caution">
    <text evidence="24">The sequence shown here is derived from an EMBL/GenBank/DDBJ whole genome shotgun (WGS) entry which is preliminary data.</text>
</comment>
<dbReference type="Gene3D" id="3.30.565.10">
    <property type="entry name" value="Histidine kinase-like ATPase, C-terminal domain"/>
    <property type="match status" value="1"/>
</dbReference>
<feature type="region of interest" description="Disordered" evidence="20">
    <location>
        <begin position="1"/>
        <end position="38"/>
    </location>
</feature>
<evidence type="ECO:0000259" key="23">
    <source>
        <dbReference type="PROSITE" id="PS50110"/>
    </source>
</evidence>
<dbReference type="CDD" id="cd16917">
    <property type="entry name" value="HATPase_UhpB-NarQ-NarX-like"/>
    <property type="match status" value="1"/>
</dbReference>
<dbReference type="GO" id="GO:0003677">
    <property type="term" value="F:DNA binding"/>
    <property type="evidence" value="ECO:0007669"/>
    <property type="project" value="UniProtKB-KW"/>
</dbReference>
<feature type="domain" description="Histidine kinase" evidence="22">
    <location>
        <begin position="467"/>
        <end position="552"/>
    </location>
</feature>
<keyword evidence="12" id="KW-0902">Two-component regulatory system</keyword>
<dbReference type="EC" id="2.7.13.3" evidence="4"/>
<evidence type="ECO:0000256" key="4">
    <source>
        <dbReference type="ARBA" id="ARBA00012438"/>
    </source>
</evidence>
<evidence type="ECO:0000256" key="20">
    <source>
        <dbReference type="SAM" id="MobiDB-lite"/>
    </source>
</evidence>
<gene>
    <name evidence="24" type="ORF">GKO32_10015</name>
</gene>
<evidence type="ECO:0000256" key="17">
    <source>
        <dbReference type="ARBA" id="ARBA00024827"/>
    </source>
</evidence>
<dbReference type="PRINTS" id="PR00344">
    <property type="entry name" value="BCTRLSENSOR"/>
</dbReference>
<dbReference type="GO" id="GO:0006355">
    <property type="term" value="P:regulation of DNA-templated transcription"/>
    <property type="evidence" value="ECO:0007669"/>
    <property type="project" value="InterPro"/>
</dbReference>
<keyword evidence="16" id="KW-0804">Transcription</keyword>
<accession>A0A6N7YQZ9</accession>
<protein>
    <recommendedName>
        <fullName evidence="5">Oxygen sensor histidine kinase NreB</fullName>
        <ecNumber evidence="4">2.7.13.3</ecNumber>
    </recommendedName>
    <alternativeName>
        <fullName evidence="18">Nitrogen regulation protein B</fullName>
    </alternativeName>
</protein>
<dbReference type="InterPro" id="IPR050482">
    <property type="entry name" value="Sensor_HK_TwoCompSys"/>
</dbReference>
<evidence type="ECO:0000256" key="12">
    <source>
        <dbReference type="ARBA" id="ARBA00023012"/>
    </source>
</evidence>
<dbReference type="InterPro" id="IPR000792">
    <property type="entry name" value="Tscrpt_reg_LuxR_C"/>
</dbReference>
<dbReference type="SUPFAM" id="SSF55781">
    <property type="entry name" value="GAF domain-like"/>
    <property type="match status" value="1"/>
</dbReference>
<dbReference type="GO" id="GO:0046872">
    <property type="term" value="F:metal ion binding"/>
    <property type="evidence" value="ECO:0007669"/>
    <property type="project" value="UniProtKB-KW"/>
</dbReference>
<dbReference type="SUPFAM" id="SSF55874">
    <property type="entry name" value="ATPase domain of HSP90 chaperone/DNA topoisomerase II/histidine kinase"/>
    <property type="match status" value="1"/>
</dbReference>
<dbReference type="SUPFAM" id="SSF52172">
    <property type="entry name" value="CheY-like"/>
    <property type="match status" value="1"/>
</dbReference>
<dbReference type="GO" id="GO:0051539">
    <property type="term" value="F:4 iron, 4 sulfur cluster binding"/>
    <property type="evidence" value="ECO:0007669"/>
    <property type="project" value="UniProtKB-KW"/>
</dbReference>
<dbReference type="PROSITE" id="PS50043">
    <property type="entry name" value="HTH_LUXR_2"/>
    <property type="match status" value="1"/>
</dbReference>
<dbReference type="GO" id="GO:0046983">
    <property type="term" value="F:protein dimerization activity"/>
    <property type="evidence" value="ECO:0007669"/>
    <property type="project" value="InterPro"/>
</dbReference>
<evidence type="ECO:0000256" key="7">
    <source>
        <dbReference type="ARBA" id="ARBA00022490"/>
    </source>
</evidence>
<dbReference type="InterPro" id="IPR004358">
    <property type="entry name" value="Sig_transdc_His_kin-like_C"/>
</dbReference>
<sequence>MSMVQRYRPEDPASRAPEADASDEEFSLQQSAEPTPERHSLTRLDALEWSTGTRHLSIIELARRLSAASSWPQLAACVATTIAPGAATAVRLWAVLPDGPHEIVRYPSDVTMPMRSARQVRQAVTAPYTTEDGHRLVCLRAARAPLYVLELPAHAAEEELIQQVAPLLALRAASLSAAGDAGPALTDWTDYAEEVSAVVGNFAAEAKQLFDHDRLSVYLVTPDGRYVERLAVASSPVLAGESVITLFSDFGLRRVLVTNRVLVSADLSSDPRIVGREDRVIARAGYRGLLSVPLRRRGKPIGVLNFVSRKVGFYSREDGLAAEQLANYVAVFFEHLQRERAGHAWMSQVIVDRERARLARELHEVLGVTMPGMLRRARALTDELTADLPMVAARTQALAEDAERALSDSRRGLAGLVPPALDAQTIEQAIEGELALLRDTDAVETAFVRRGEGASLPLSVRRVVYGIVRECLSNIRQHAGATRVEVTFEIEDDLVLKIKDDGVGFDPAHVRDHRGLGLRFVRERAQLLGGNVRIDSAKQRGTTLTVRLLDINEMIDAGVDEPWGREPAMTGLRLRVFVVESHQLLLAGIKHALDKTGDARVIGHAQDGATALERIARMRPDVVLIDIDADPDGASASMRQIRRVSPNTTVVGMSDLEVNASAQMTEHGAAGVVAKNLTAEDLVGLLVSLSSDELVNPGIERPGSAGATPLLTPHETAILALIAAGRTNTEIGQSLFAATKTVERHVMNIVAKLGARNRTHAAAIAISTGLVRLP</sequence>
<comment type="cofactor">
    <cofactor evidence="2">
        <name>[4Fe-4S] cluster</name>
        <dbReference type="ChEBI" id="CHEBI:49883"/>
    </cofactor>
</comment>
<dbReference type="InterPro" id="IPR005467">
    <property type="entry name" value="His_kinase_dom"/>
</dbReference>
<dbReference type="InterPro" id="IPR036388">
    <property type="entry name" value="WH-like_DNA-bd_sf"/>
</dbReference>
<name>A0A6N7YQZ9_9PSEU</name>
<dbReference type="PANTHER" id="PTHR24421">
    <property type="entry name" value="NITRATE/NITRITE SENSOR PROTEIN NARX-RELATED"/>
    <property type="match status" value="1"/>
</dbReference>
<keyword evidence="13" id="KW-0411">Iron-sulfur</keyword>
<evidence type="ECO:0000256" key="1">
    <source>
        <dbReference type="ARBA" id="ARBA00000085"/>
    </source>
</evidence>
<dbReference type="Pfam" id="PF01590">
    <property type="entry name" value="GAF"/>
    <property type="match status" value="1"/>
</dbReference>
<dbReference type="InterPro" id="IPR001789">
    <property type="entry name" value="Sig_transdc_resp-reg_receiver"/>
</dbReference>
<comment type="subcellular location">
    <subcellularLocation>
        <location evidence="3">Cytoplasm</location>
    </subcellularLocation>
</comment>
<evidence type="ECO:0000256" key="13">
    <source>
        <dbReference type="ARBA" id="ARBA00023014"/>
    </source>
</evidence>
<dbReference type="InterPro" id="IPR011712">
    <property type="entry name" value="Sig_transdc_His_kin_sub3_dim/P"/>
</dbReference>
<dbReference type="SUPFAM" id="SSF46894">
    <property type="entry name" value="C-terminal effector domain of the bipartite response regulators"/>
    <property type="match status" value="1"/>
</dbReference>
<comment type="function">
    <text evidence="17">Member of the two-component regulatory system NreB/NreC involved in the control of dissimilatory nitrate/nitrite reduction in response to oxygen. NreB functions as a direct oxygen sensor histidine kinase which is autophosphorylated, in the absence of oxygen, probably at the conserved histidine residue, and transfers its phosphate group probably to a conserved aspartate residue of NreC. NreB/NreC activates the expression of the nitrate (narGHJI) and nitrite (nir) reductase operons, as well as the putative nitrate transporter gene narT.</text>
</comment>
<dbReference type="Gene3D" id="1.20.5.1930">
    <property type="match status" value="1"/>
</dbReference>
<keyword evidence="9" id="KW-0479">Metal-binding</keyword>
<evidence type="ECO:0000256" key="2">
    <source>
        <dbReference type="ARBA" id="ARBA00001966"/>
    </source>
</evidence>
<evidence type="ECO:0000313" key="25">
    <source>
        <dbReference type="Proteomes" id="UP000440096"/>
    </source>
</evidence>
<evidence type="ECO:0000256" key="10">
    <source>
        <dbReference type="ARBA" id="ARBA00022777"/>
    </source>
</evidence>
<dbReference type="Pfam" id="PF00196">
    <property type="entry name" value="GerE"/>
    <property type="match status" value="1"/>
</dbReference>
<evidence type="ECO:0000256" key="5">
    <source>
        <dbReference type="ARBA" id="ARBA00017322"/>
    </source>
</evidence>
<feature type="domain" description="HTH luxR-type" evidence="21">
    <location>
        <begin position="704"/>
        <end position="769"/>
    </location>
</feature>
<evidence type="ECO:0000256" key="9">
    <source>
        <dbReference type="ARBA" id="ARBA00022723"/>
    </source>
</evidence>
<evidence type="ECO:0000256" key="18">
    <source>
        <dbReference type="ARBA" id="ARBA00030800"/>
    </source>
</evidence>
<dbReference type="SMART" id="SM00065">
    <property type="entry name" value="GAF"/>
    <property type="match status" value="1"/>
</dbReference>
<organism evidence="24 25">
    <name type="scientific">Amycolatopsis pithecellobii</name>
    <dbReference type="NCBI Taxonomy" id="664692"/>
    <lineage>
        <taxon>Bacteria</taxon>
        <taxon>Bacillati</taxon>
        <taxon>Actinomycetota</taxon>
        <taxon>Actinomycetes</taxon>
        <taxon>Pseudonocardiales</taxon>
        <taxon>Pseudonocardiaceae</taxon>
        <taxon>Amycolatopsis</taxon>
    </lineage>
</organism>
<dbReference type="Gene3D" id="1.10.10.10">
    <property type="entry name" value="Winged helix-like DNA-binding domain superfamily/Winged helix DNA-binding domain"/>
    <property type="match status" value="1"/>
</dbReference>
<keyword evidence="19" id="KW-0597">Phosphoprotein</keyword>
<dbReference type="AlphaFoldDB" id="A0A6N7YQZ9"/>